<dbReference type="NCBIfam" id="TIGR01549">
    <property type="entry name" value="HAD-SF-IA-v1"/>
    <property type="match status" value="1"/>
</dbReference>
<reference evidence="2 3" key="1">
    <citation type="submission" date="2020-02" db="EMBL/GenBank/DDBJ databases">
        <title>Aliifodinibius halophilus 2W32, complete genome.</title>
        <authorList>
            <person name="Li Y."/>
            <person name="Wu S."/>
        </authorList>
    </citation>
    <scope>NUCLEOTIDE SEQUENCE [LARGE SCALE GENOMIC DNA]</scope>
    <source>
        <strain evidence="2 3">2W32</strain>
    </source>
</reference>
<keyword evidence="1" id="KW-0175">Coiled coil</keyword>
<dbReference type="Proteomes" id="UP000479132">
    <property type="component" value="Unassembled WGS sequence"/>
</dbReference>
<keyword evidence="3" id="KW-1185">Reference proteome</keyword>
<dbReference type="SFLD" id="SFLDS00003">
    <property type="entry name" value="Haloacid_Dehalogenase"/>
    <property type="match status" value="1"/>
</dbReference>
<evidence type="ECO:0000256" key="1">
    <source>
        <dbReference type="SAM" id="Coils"/>
    </source>
</evidence>
<dbReference type="InterPro" id="IPR052550">
    <property type="entry name" value="Pyrimidine_5'-ntase_YjjG"/>
</dbReference>
<accession>A0A6M1TCA3</accession>
<evidence type="ECO:0000313" key="2">
    <source>
        <dbReference type="EMBL" id="NGP89993.1"/>
    </source>
</evidence>
<dbReference type="InterPro" id="IPR041492">
    <property type="entry name" value="HAD_2"/>
</dbReference>
<dbReference type="PANTHER" id="PTHR47478">
    <property type="match status" value="1"/>
</dbReference>
<dbReference type="InterPro" id="IPR006439">
    <property type="entry name" value="HAD-SF_hydro_IA"/>
</dbReference>
<dbReference type="EMBL" id="JAALLS010000029">
    <property type="protein sequence ID" value="NGP89993.1"/>
    <property type="molecule type" value="Genomic_DNA"/>
</dbReference>
<dbReference type="SUPFAM" id="SSF56784">
    <property type="entry name" value="HAD-like"/>
    <property type="match status" value="1"/>
</dbReference>
<sequence length="235" mass="27196">MSYQYIYFDLDDTLLNHKAAEQAGLQDVHSNFALFEEVTPSELIDEYHEVNSEQWGLYSRGEVNRSELQRNRFEKTLQNLQLDVARYEEVGNYYMQCYRNHWQWVDGAKEVYLKIAEHYPVGILTNGFAETQRLKFEEFGLYESANHTVISEDVGVLKPDPKVFDHATQEAGVAKDDILYVGDSFSSDIEGGSQYGWNTAWFTTNGEPEKHAKADFAFKEFEQLEQLLELSNTQS</sequence>
<dbReference type="AlphaFoldDB" id="A0A6M1TCA3"/>
<dbReference type="PANTHER" id="PTHR47478:SF1">
    <property type="entry name" value="PYRIMIDINE 5'-NUCLEOTIDASE YJJG"/>
    <property type="match status" value="1"/>
</dbReference>
<evidence type="ECO:0000313" key="3">
    <source>
        <dbReference type="Proteomes" id="UP000479132"/>
    </source>
</evidence>
<organism evidence="2 3">
    <name type="scientific">Fodinibius halophilus</name>
    <dbReference type="NCBI Taxonomy" id="1736908"/>
    <lineage>
        <taxon>Bacteria</taxon>
        <taxon>Pseudomonadati</taxon>
        <taxon>Balneolota</taxon>
        <taxon>Balneolia</taxon>
        <taxon>Balneolales</taxon>
        <taxon>Balneolaceae</taxon>
        <taxon>Fodinibius</taxon>
    </lineage>
</organism>
<proteinExistence type="predicted"/>
<dbReference type="RefSeq" id="WP_165271220.1">
    <property type="nucleotide sequence ID" value="NZ_JAALLS010000029.1"/>
</dbReference>
<dbReference type="InterPro" id="IPR023198">
    <property type="entry name" value="PGP-like_dom2"/>
</dbReference>
<comment type="caution">
    <text evidence="2">The sequence shown here is derived from an EMBL/GenBank/DDBJ whole genome shotgun (WGS) entry which is preliminary data.</text>
</comment>
<dbReference type="Gene3D" id="3.40.50.1000">
    <property type="entry name" value="HAD superfamily/HAD-like"/>
    <property type="match status" value="1"/>
</dbReference>
<keyword evidence="2" id="KW-0378">Hydrolase</keyword>
<protein>
    <submittedName>
        <fullName evidence="2">HAD-IA family hydrolase</fullName>
    </submittedName>
</protein>
<feature type="coiled-coil region" evidence="1">
    <location>
        <begin position="63"/>
        <end position="90"/>
    </location>
</feature>
<dbReference type="Gene3D" id="1.10.150.240">
    <property type="entry name" value="Putative phosphatase, domain 2"/>
    <property type="match status" value="1"/>
</dbReference>
<name>A0A6M1TCA3_9BACT</name>
<dbReference type="SFLD" id="SFLDG01129">
    <property type="entry name" value="C1.5:_HAD__Beta-PGM__Phosphata"/>
    <property type="match status" value="1"/>
</dbReference>
<dbReference type="InterPro" id="IPR036412">
    <property type="entry name" value="HAD-like_sf"/>
</dbReference>
<dbReference type="Pfam" id="PF13419">
    <property type="entry name" value="HAD_2"/>
    <property type="match status" value="1"/>
</dbReference>
<dbReference type="GO" id="GO:0016787">
    <property type="term" value="F:hydrolase activity"/>
    <property type="evidence" value="ECO:0007669"/>
    <property type="project" value="UniProtKB-KW"/>
</dbReference>
<gene>
    <name evidence="2" type="ORF">G3569_16660</name>
</gene>
<dbReference type="InterPro" id="IPR023214">
    <property type="entry name" value="HAD_sf"/>
</dbReference>